<reference evidence="1 2" key="1">
    <citation type="journal article" date="2019" name="Nat. Ecol. Evol.">
        <title>Megaphylogeny resolves global patterns of mushroom evolution.</title>
        <authorList>
            <person name="Varga T."/>
            <person name="Krizsan K."/>
            <person name="Foldi C."/>
            <person name="Dima B."/>
            <person name="Sanchez-Garcia M."/>
            <person name="Sanchez-Ramirez S."/>
            <person name="Szollosi G.J."/>
            <person name="Szarkandi J.G."/>
            <person name="Papp V."/>
            <person name="Albert L."/>
            <person name="Andreopoulos W."/>
            <person name="Angelini C."/>
            <person name="Antonin V."/>
            <person name="Barry K.W."/>
            <person name="Bougher N.L."/>
            <person name="Buchanan P."/>
            <person name="Buyck B."/>
            <person name="Bense V."/>
            <person name="Catcheside P."/>
            <person name="Chovatia M."/>
            <person name="Cooper J."/>
            <person name="Damon W."/>
            <person name="Desjardin D."/>
            <person name="Finy P."/>
            <person name="Geml J."/>
            <person name="Haridas S."/>
            <person name="Hughes K."/>
            <person name="Justo A."/>
            <person name="Karasinski D."/>
            <person name="Kautmanova I."/>
            <person name="Kiss B."/>
            <person name="Kocsube S."/>
            <person name="Kotiranta H."/>
            <person name="LaButti K.M."/>
            <person name="Lechner B.E."/>
            <person name="Liimatainen K."/>
            <person name="Lipzen A."/>
            <person name="Lukacs Z."/>
            <person name="Mihaltcheva S."/>
            <person name="Morgado L.N."/>
            <person name="Niskanen T."/>
            <person name="Noordeloos M.E."/>
            <person name="Ohm R.A."/>
            <person name="Ortiz-Santana B."/>
            <person name="Ovrebo C."/>
            <person name="Racz N."/>
            <person name="Riley R."/>
            <person name="Savchenko A."/>
            <person name="Shiryaev A."/>
            <person name="Soop K."/>
            <person name="Spirin V."/>
            <person name="Szebenyi C."/>
            <person name="Tomsovsky M."/>
            <person name="Tulloss R.E."/>
            <person name="Uehling J."/>
            <person name="Grigoriev I.V."/>
            <person name="Vagvolgyi C."/>
            <person name="Papp T."/>
            <person name="Martin F.M."/>
            <person name="Miettinen O."/>
            <person name="Hibbett D.S."/>
            <person name="Nagy L.G."/>
        </authorList>
    </citation>
    <scope>NUCLEOTIDE SEQUENCE [LARGE SCALE GENOMIC DNA]</scope>
    <source>
        <strain evidence="1 2">NL-1719</strain>
    </source>
</reference>
<evidence type="ECO:0000313" key="2">
    <source>
        <dbReference type="Proteomes" id="UP000308600"/>
    </source>
</evidence>
<name>A0ACD3B3J9_9AGAR</name>
<accession>A0ACD3B3J9</accession>
<sequence length="563" mass="62702">MELTLTLSASNLILMAVGLWGAKWLVNAWIALYLAFESIEKYPGQGFLLLHPFRGWTIVLGTVFPPRGCMGDFYAAFSLYKKYGSTCLSSVVLWGAVPTYWLSDADAIKAVTADRSTFTKDVQAYEALNMYGLNILSVDGPEWKKHRTIANPAFNDSNNNLVWKQTISIANEWFSDIDQQLMQNKKLGDPTTLVDLSSVLARITLSVIAFAGFGRRAPWSEDIETPGGQVMTFKPAVIGATKSVIPYVVTPTWLYNLAKRVRIPLLTSAGQYFDALKVHMLEVISHSRAKAADGKGFELEAALLRNLVQANMIEGMAQGCKLLSDDELLADMFAFLLAGHDTLAHSMTFAIELLSLYPEVQDKVREEAACLWPDGFPCSESVGRYKESMNQLGYTTAVFQESLRLHPAVPRLSKIVQRDTILPTRQFSSGPDGAIEDVMCSEIHVKPGNTIIIDIVGLQRNPIHWGNDAEEFKPERFIDTPTYHWPRNAFLAFSSGPRSCIGQRFALTEATCLLAGLVLKYEILPPKNLKGTTREERQANLLKWIPSATATPINAFVRLRRRK</sequence>
<gene>
    <name evidence="1" type="ORF">BDN72DRAFT_325426</name>
</gene>
<dbReference type="Proteomes" id="UP000308600">
    <property type="component" value="Unassembled WGS sequence"/>
</dbReference>
<dbReference type="EMBL" id="ML208285">
    <property type="protein sequence ID" value="TFK72446.1"/>
    <property type="molecule type" value="Genomic_DNA"/>
</dbReference>
<keyword evidence="2" id="KW-1185">Reference proteome</keyword>
<organism evidence="1 2">
    <name type="scientific">Pluteus cervinus</name>
    <dbReference type="NCBI Taxonomy" id="181527"/>
    <lineage>
        <taxon>Eukaryota</taxon>
        <taxon>Fungi</taxon>
        <taxon>Dikarya</taxon>
        <taxon>Basidiomycota</taxon>
        <taxon>Agaricomycotina</taxon>
        <taxon>Agaricomycetes</taxon>
        <taxon>Agaricomycetidae</taxon>
        <taxon>Agaricales</taxon>
        <taxon>Pluteineae</taxon>
        <taxon>Pluteaceae</taxon>
        <taxon>Pluteus</taxon>
    </lineage>
</organism>
<proteinExistence type="predicted"/>
<evidence type="ECO:0000313" key="1">
    <source>
        <dbReference type="EMBL" id="TFK72446.1"/>
    </source>
</evidence>
<protein>
    <submittedName>
        <fullName evidence="1">Cytochrome P450</fullName>
    </submittedName>
</protein>